<dbReference type="CDD" id="cd05381">
    <property type="entry name" value="CAP_PR-1"/>
    <property type="match status" value="1"/>
</dbReference>
<keyword evidence="9" id="KW-1185">Reference proteome</keyword>
<keyword evidence="2 6" id="KW-0732">Signal</keyword>
<comment type="similarity">
    <text evidence="1">Belongs to the CRISP family.</text>
</comment>
<dbReference type="PRINTS" id="PR00837">
    <property type="entry name" value="V5TPXLIKE"/>
</dbReference>
<evidence type="ECO:0000256" key="4">
    <source>
        <dbReference type="ARBA" id="ARBA00023157"/>
    </source>
</evidence>
<keyword evidence="4" id="KW-1015">Disulfide bond</keyword>
<dbReference type="InterPro" id="IPR035940">
    <property type="entry name" value="CAP_sf"/>
</dbReference>
<dbReference type="Gene3D" id="3.40.33.10">
    <property type="entry name" value="CAP"/>
    <property type="match status" value="2"/>
</dbReference>
<protein>
    <recommendedName>
        <fullName evidence="7">SCP domain-containing protein</fullName>
    </recommendedName>
</protein>
<dbReference type="PROSITE" id="PS01010">
    <property type="entry name" value="CRISP_2"/>
    <property type="match status" value="1"/>
</dbReference>
<gene>
    <name evidence="8" type="ORF">K7X08_036806</name>
</gene>
<dbReference type="InterPro" id="IPR014044">
    <property type="entry name" value="CAP_dom"/>
</dbReference>
<dbReference type="PANTHER" id="PTHR10334">
    <property type="entry name" value="CYSTEINE-RICH SECRETORY PROTEIN-RELATED"/>
    <property type="match status" value="1"/>
</dbReference>
<evidence type="ECO:0000256" key="3">
    <source>
        <dbReference type="ARBA" id="ARBA00022821"/>
    </source>
</evidence>
<evidence type="ECO:0000259" key="7">
    <source>
        <dbReference type="SMART" id="SM00198"/>
    </source>
</evidence>
<name>A0A9Q1L9E1_9SOLA</name>
<feature type="signal peptide" evidence="6">
    <location>
        <begin position="1"/>
        <end position="24"/>
    </location>
</feature>
<keyword evidence="5" id="KW-0568">Pathogenesis-related protein</keyword>
<feature type="chain" id="PRO_5040278138" description="SCP domain-containing protein" evidence="6">
    <location>
        <begin position="25"/>
        <end position="272"/>
    </location>
</feature>
<evidence type="ECO:0000256" key="1">
    <source>
        <dbReference type="ARBA" id="ARBA00009923"/>
    </source>
</evidence>
<comment type="caution">
    <text evidence="8">The sequence shown here is derived from an EMBL/GenBank/DDBJ whole genome shotgun (WGS) entry which is preliminary data.</text>
</comment>
<evidence type="ECO:0000313" key="9">
    <source>
        <dbReference type="Proteomes" id="UP001152561"/>
    </source>
</evidence>
<sequence>MEISKLSTTLVVLMALAMTHSSLAQNLPKDIVIVHNKARAEVGAPLPPLRWNDTLAKYAHNYASTRLAECKLVHSDSPYGENLAMGYGEFSAVDAVNLWVGEKPNYDYASNSCKDAQNSPQDYLNPHNEARRQVGVGPMRWDNRLAAYAQNYANQRIGDCGMIHSHGPYGENLAAAFPQLNADRAVKMWVDERQWYDYNSNSCAWGKVCGHYTQVVWRNSVRLGCARVRCNNGWYFITCNYDPPGNYNGQRPYGDLEEQPAFDSKLELPTDV</sequence>
<dbReference type="GO" id="GO:0098542">
    <property type="term" value="P:defense response to other organism"/>
    <property type="evidence" value="ECO:0007669"/>
    <property type="project" value="UniProtKB-ARBA"/>
</dbReference>
<organism evidence="8 9">
    <name type="scientific">Anisodus acutangulus</name>
    <dbReference type="NCBI Taxonomy" id="402998"/>
    <lineage>
        <taxon>Eukaryota</taxon>
        <taxon>Viridiplantae</taxon>
        <taxon>Streptophyta</taxon>
        <taxon>Embryophyta</taxon>
        <taxon>Tracheophyta</taxon>
        <taxon>Spermatophyta</taxon>
        <taxon>Magnoliopsida</taxon>
        <taxon>eudicotyledons</taxon>
        <taxon>Gunneridae</taxon>
        <taxon>Pentapetalae</taxon>
        <taxon>asterids</taxon>
        <taxon>lamiids</taxon>
        <taxon>Solanales</taxon>
        <taxon>Solanaceae</taxon>
        <taxon>Solanoideae</taxon>
        <taxon>Hyoscyameae</taxon>
        <taxon>Anisodus</taxon>
    </lineage>
</organism>
<dbReference type="EMBL" id="JAJAGQ010000022">
    <property type="protein sequence ID" value="KAJ8529971.1"/>
    <property type="molecule type" value="Genomic_DNA"/>
</dbReference>
<dbReference type="PROSITE" id="PS01009">
    <property type="entry name" value="CRISP_1"/>
    <property type="match status" value="1"/>
</dbReference>
<evidence type="ECO:0000256" key="5">
    <source>
        <dbReference type="ARBA" id="ARBA00023265"/>
    </source>
</evidence>
<dbReference type="Pfam" id="PF00188">
    <property type="entry name" value="CAP"/>
    <property type="match status" value="2"/>
</dbReference>
<feature type="domain" description="SCP" evidence="7">
    <location>
        <begin position="26"/>
        <end position="117"/>
    </location>
</feature>
<evidence type="ECO:0000256" key="2">
    <source>
        <dbReference type="ARBA" id="ARBA00022729"/>
    </source>
</evidence>
<dbReference type="AlphaFoldDB" id="A0A9Q1L9E1"/>
<dbReference type="SUPFAM" id="SSF55797">
    <property type="entry name" value="PR-1-like"/>
    <property type="match status" value="2"/>
</dbReference>
<accession>A0A9Q1L9E1</accession>
<evidence type="ECO:0000256" key="6">
    <source>
        <dbReference type="SAM" id="SignalP"/>
    </source>
</evidence>
<reference evidence="9" key="1">
    <citation type="journal article" date="2023" name="Proc. Natl. Acad. Sci. U.S.A.">
        <title>Genomic and structural basis for evolution of tropane alkaloid biosynthesis.</title>
        <authorList>
            <person name="Wanga Y.-J."/>
            <person name="Taina T."/>
            <person name="Yua J.-Y."/>
            <person name="Lia J."/>
            <person name="Xua B."/>
            <person name="Chenc J."/>
            <person name="D'Auriad J.C."/>
            <person name="Huanga J.-P."/>
            <person name="Huanga S.-X."/>
        </authorList>
    </citation>
    <scope>NUCLEOTIDE SEQUENCE [LARGE SCALE GENOMIC DNA]</scope>
    <source>
        <strain evidence="9">cv. KIB-2019</strain>
    </source>
</reference>
<dbReference type="Proteomes" id="UP001152561">
    <property type="component" value="Unassembled WGS sequence"/>
</dbReference>
<dbReference type="InterPro" id="IPR018244">
    <property type="entry name" value="Allrgn_V5/Tpx1_CS"/>
</dbReference>
<feature type="domain" description="SCP" evidence="7">
    <location>
        <begin position="118"/>
        <end position="249"/>
    </location>
</feature>
<dbReference type="SMART" id="SM00198">
    <property type="entry name" value="SCP"/>
    <property type="match status" value="2"/>
</dbReference>
<dbReference type="OrthoDB" id="337038at2759"/>
<dbReference type="InterPro" id="IPR001283">
    <property type="entry name" value="CRISP-related"/>
</dbReference>
<keyword evidence="3" id="KW-0611">Plant defense</keyword>
<dbReference type="GO" id="GO:0005576">
    <property type="term" value="C:extracellular region"/>
    <property type="evidence" value="ECO:0007669"/>
    <property type="project" value="InterPro"/>
</dbReference>
<dbReference type="FunFam" id="3.40.33.10:FF:000006">
    <property type="entry name" value="Putative pathogenesis-related protein 1"/>
    <property type="match status" value="1"/>
</dbReference>
<proteinExistence type="inferred from homology"/>
<evidence type="ECO:0000313" key="8">
    <source>
        <dbReference type="EMBL" id="KAJ8529971.1"/>
    </source>
</evidence>